<evidence type="ECO:0000259" key="7">
    <source>
        <dbReference type="PROSITE" id="PS51471"/>
    </source>
</evidence>
<gene>
    <name evidence="8" type="ORF">HAX54_035015</name>
</gene>
<reference evidence="8 9" key="1">
    <citation type="journal article" date="2021" name="BMC Genomics">
        <title>Datura genome reveals duplications of psychoactive alkaloid biosynthetic genes and high mutation rate following tissue culture.</title>
        <authorList>
            <person name="Rajewski A."/>
            <person name="Carter-House D."/>
            <person name="Stajich J."/>
            <person name="Litt A."/>
        </authorList>
    </citation>
    <scope>NUCLEOTIDE SEQUENCE [LARGE SCALE GENOMIC DNA]</scope>
    <source>
        <strain evidence="8">AR-01</strain>
    </source>
</reference>
<dbReference type="SUPFAM" id="SSF51197">
    <property type="entry name" value="Clavaminate synthase-like"/>
    <property type="match status" value="1"/>
</dbReference>
<evidence type="ECO:0000256" key="2">
    <source>
        <dbReference type="ARBA" id="ARBA00022723"/>
    </source>
</evidence>
<keyword evidence="3" id="KW-0847">Vitamin C</keyword>
<evidence type="ECO:0000256" key="4">
    <source>
        <dbReference type="ARBA" id="ARBA00023002"/>
    </source>
</evidence>
<proteinExistence type="inferred from homology"/>
<feature type="domain" description="Fe2OG dioxygenase" evidence="7">
    <location>
        <begin position="203"/>
        <end position="303"/>
    </location>
</feature>
<evidence type="ECO:0000256" key="3">
    <source>
        <dbReference type="ARBA" id="ARBA00022896"/>
    </source>
</evidence>
<evidence type="ECO:0000313" key="8">
    <source>
        <dbReference type="EMBL" id="MCD7457392.1"/>
    </source>
</evidence>
<keyword evidence="2 6" id="KW-0479">Metal-binding</keyword>
<dbReference type="Pfam" id="PF03171">
    <property type="entry name" value="2OG-FeII_Oxy"/>
    <property type="match status" value="1"/>
</dbReference>
<dbReference type="Proteomes" id="UP000823775">
    <property type="component" value="Unassembled WGS sequence"/>
</dbReference>
<keyword evidence="5 6" id="KW-0408">Iron</keyword>
<keyword evidence="4 6" id="KW-0560">Oxidoreductase</keyword>
<dbReference type="Gene3D" id="2.60.120.330">
    <property type="entry name" value="B-lactam Antibiotic, Isopenicillin N Synthase, Chain"/>
    <property type="match status" value="1"/>
</dbReference>
<dbReference type="PANTHER" id="PTHR47991">
    <property type="entry name" value="OXOGLUTARATE/IRON-DEPENDENT DIOXYGENASE"/>
    <property type="match status" value="1"/>
</dbReference>
<dbReference type="InterPro" id="IPR044861">
    <property type="entry name" value="IPNS-like_FE2OG_OXY"/>
</dbReference>
<dbReference type="InterPro" id="IPR027443">
    <property type="entry name" value="IPNS-like_sf"/>
</dbReference>
<dbReference type="InterPro" id="IPR026992">
    <property type="entry name" value="DIOX_N"/>
</dbReference>
<dbReference type="InterPro" id="IPR050295">
    <property type="entry name" value="Plant_2OG-oxidoreductases"/>
</dbReference>
<dbReference type="InterPro" id="IPR005123">
    <property type="entry name" value="Oxoglu/Fe-dep_dioxygenase_dom"/>
</dbReference>
<organism evidence="8 9">
    <name type="scientific">Datura stramonium</name>
    <name type="common">Jimsonweed</name>
    <name type="synonym">Common thornapple</name>
    <dbReference type="NCBI Taxonomy" id="4076"/>
    <lineage>
        <taxon>Eukaryota</taxon>
        <taxon>Viridiplantae</taxon>
        <taxon>Streptophyta</taxon>
        <taxon>Embryophyta</taxon>
        <taxon>Tracheophyta</taxon>
        <taxon>Spermatophyta</taxon>
        <taxon>Magnoliopsida</taxon>
        <taxon>eudicotyledons</taxon>
        <taxon>Gunneridae</taxon>
        <taxon>Pentapetalae</taxon>
        <taxon>asterids</taxon>
        <taxon>lamiids</taxon>
        <taxon>Solanales</taxon>
        <taxon>Solanaceae</taxon>
        <taxon>Solanoideae</taxon>
        <taxon>Datureae</taxon>
        <taxon>Datura</taxon>
    </lineage>
</organism>
<dbReference type="PROSITE" id="PS51471">
    <property type="entry name" value="FE2OG_OXY"/>
    <property type="match status" value="1"/>
</dbReference>
<comment type="similarity">
    <text evidence="1 6">Belongs to the iron/ascorbate-dependent oxidoreductase family.</text>
</comment>
<comment type="caution">
    <text evidence="8">The sequence shown here is derived from an EMBL/GenBank/DDBJ whole genome shotgun (WGS) entry which is preliminary data.</text>
</comment>
<dbReference type="EMBL" id="JACEIK010000455">
    <property type="protein sequence ID" value="MCD7457392.1"/>
    <property type="molecule type" value="Genomic_DNA"/>
</dbReference>
<evidence type="ECO:0000256" key="1">
    <source>
        <dbReference type="ARBA" id="ARBA00008056"/>
    </source>
</evidence>
<protein>
    <recommendedName>
        <fullName evidence="7">Fe2OG dioxygenase domain-containing protein</fullName>
    </recommendedName>
</protein>
<evidence type="ECO:0000313" key="9">
    <source>
        <dbReference type="Proteomes" id="UP000823775"/>
    </source>
</evidence>
<name>A0ABS8SES0_DATST</name>
<dbReference type="Pfam" id="PF14226">
    <property type="entry name" value="DIOX_N"/>
    <property type="match status" value="1"/>
</dbReference>
<sequence length="360" mass="40704">MEENNLARLGGSLPVPSVQELVKGSPEKVPARYLRDDQQLPPPMIKSDYNIPIINMESLLHGNELEFNKMDAACRQWGFFQLINHGVSGSLIEKVKKDTQDFFNLPLEHKEMLKQADGDMDGYGQAFVVSEDQKLDWGDMFYLTTLPPYLRKPHIFPHLSQPFRGTVELYAAELKKLALKIIGFVAKALNMDEEYIRELFGEGMQSMRMNYYPPCPQPEKVIGLTPHSDAVGLTILLQLNQMEGLQIKKDGLWIPISPLPDAFIINIGDMLEIVTNGAYRSIEHRAVVNSEKERLSIATFYSIKLDGQIGPAPSIISAKNPAKFRSIGTAYYVRGLFARKLDKKSYLDIMRIENSENPTN</sequence>
<evidence type="ECO:0000256" key="5">
    <source>
        <dbReference type="ARBA" id="ARBA00023004"/>
    </source>
</evidence>
<evidence type="ECO:0000256" key="6">
    <source>
        <dbReference type="RuleBase" id="RU003682"/>
    </source>
</evidence>
<keyword evidence="9" id="KW-1185">Reference proteome</keyword>
<accession>A0ABS8SES0</accession>